<sequence>MPERPYNHSDLRGKTRDELRDLVLKQKDRWPSSMEKFKPSKTNMADMKQALIEAEFTTDLPLLQDALPPSNNPISPPDPLHNSGPSVVDSRSSAERDFERENPANTIQLMPSSGLDIPVYTEPAVPEQRRILLLIDDIRGPIVERVSQRIDVSVIPPNQASSSEIGKNLQATISAFEGPARIGVQDGTNPQYVQFFGIIVGQDFADAEAEEATTLLSLPANRTLQLTVASIGGVRLKPPAKRPRSESPINALDEQPGSIPTPDDIIVASTSKKIRTQPILTDKELAWLSNKLKATPGYDIFNKNRNRRLSNLDRTTYWKFAARFDAKYYKVQWPAEVSTGTVKKTAIEAVLGMKNTALTSAITAARILGVYYDGSTHKSEEVMKHIEAKDDAEGDGNSGSELLYKFLVKWEKEHPVND</sequence>
<feature type="region of interest" description="Disordered" evidence="1">
    <location>
        <begin position="237"/>
        <end position="263"/>
    </location>
</feature>
<organism evidence="2 3">
    <name type="scientific">Mycena metata</name>
    <dbReference type="NCBI Taxonomy" id="1033252"/>
    <lineage>
        <taxon>Eukaryota</taxon>
        <taxon>Fungi</taxon>
        <taxon>Dikarya</taxon>
        <taxon>Basidiomycota</taxon>
        <taxon>Agaricomycotina</taxon>
        <taxon>Agaricomycetes</taxon>
        <taxon>Agaricomycetidae</taxon>
        <taxon>Agaricales</taxon>
        <taxon>Marasmiineae</taxon>
        <taxon>Mycenaceae</taxon>
        <taxon>Mycena</taxon>
    </lineage>
</organism>
<feature type="compositionally biased region" description="Basic and acidic residues" evidence="1">
    <location>
        <begin position="92"/>
        <end position="102"/>
    </location>
</feature>
<gene>
    <name evidence="2" type="ORF">B0H16DRAFT_1504871</name>
</gene>
<protein>
    <submittedName>
        <fullName evidence="2">Uncharacterized protein</fullName>
    </submittedName>
</protein>
<dbReference type="AlphaFoldDB" id="A0AAD7K3C1"/>
<accession>A0AAD7K3C1</accession>
<feature type="region of interest" description="Disordered" evidence="1">
    <location>
        <begin position="63"/>
        <end position="102"/>
    </location>
</feature>
<comment type="caution">
    <text evidence="2">The sequence shown here is derived from an EMBL/GenBank/DDBJ whole genome shotgun (WGS) entry which is preliminary data.</text>
</comment>
<dbReference type="Proteomes" id="UP001215598">
    <property type="component" value="Unassembled WGS sequence"/>
</dbReference>
<evidence type="ECO:0000313" key="3">
    <source>
        <dbReference type="Proteomes" id="UP001215598"/>
    </source>
</evidence>
<feature type="compositionally biased region" description="Pro residues" evidence="1">
    <location>
        <begin position="70"/>
        <end position="79"/>
    </location>
</feature>
<proteinExistence type="predicted"/>
<name>A0AAD7K3C1_9AGAR</name>
<evidence type="ECO:0000256" key="1">
    <source>
        <dbReference type="SAM" id="MobiDB-lite"/>
    </source>
</evidence>
<dbReference type="EMBL" id="JARKIB010000008">
    <property type="protein sequence ID" value="KAJ7777258.1"/>
    <property type="molecule type" value="Genomic_DNA"/>
</dbReference>
<reference evidence="2" key="1">
    <citation type="submission" date="2023-03" db="EMBL/GenBank/DDBJ databases">
        <title>Massive genome expansion in bonnet fungi (Mycena s.s.) driven by repeated elements and novel gene families across ecological guilds.</title>
        <authorList>
            <consortium name="Lawrence Berkeley National Laboratory"/>
            <person name="Harder C.B."/>
            <person name="Miyauchi S."/>
            <person name="Viragh M."/>
            <person name="Kuo A."/>
            <person name="Thoen E."/>
            <person name="Andreopoulos B."/>
            <person name="Lu D."/>
            <person name="Skrede I."/>
            <person name="Drula E."/>
            <person name="Henrissat B."/>
            <person name="Morin E."/>
            <person name="Kohler A."/>
            <person name="Barry K."/>
            <person name="LaButti K."/>
            <person name="Morin E."/>
            <person name="Salamov A."/>
            <person name="Lipzen A."/>
            <person name="Mereny Z."/>
            <person name="Hegedus B."/>
            <person name="Baldrian P."/>
            <person name="Stursova M."/>
            <person name="Weitz H."/>
            <person name="Taylor A."/>
            <person name="Grigoriev I.V."/>
            <person name="Nagy L.G."/>
            <person name="Martin F."/>
            <person name="Kauserud H."/>
        </authorList>
    </citation>
    <scope>NUCLEOTIDE SEQUENCE</scope>
    <source>
        <strain evidence="2">CBHHK182m</strain>
    </source>
</reference>
<keyword evidence="3" id="KW-1185">Reference proteome</keyword>
<evidence type="ECO:0000313" key="2">
    <source>
        <dbReference type="EMBL" id="KAJ7777258.1"/>
    </source>
</evidence>